<feature type="region of interest" description="Disordered" evidence="9">
    <location>
        <begin position="504"/>
        <end position="537"/>
    </location>
</feature>
<feature type="compositionally biased region" description="Pro residues" evidence="9">
    <location>
        <begin position="504"/>
        <end position="513"/>
    </location>
</feature>
<evidence type="ECO:0000256" key="4">
    <source>
        <dbReference type="ARBA" id="ARBA00022801"/>
    </source>
</evidence>
<accession>A0AAD2G2P1</accession>
<evidence type="ECO:0000256" key="10">
    <source>
        <dbReference type="SAM" id="SignalP"/>
    </source>
</evidence>
<dbReference type="Pfam" id="PF00082">
    <property type="entry name" value="Peptidase_S8"/>
    <property type="match status" value="1"/>
</dbReference>
<dbReference type="GO" id="GO:0005615">
    <property type="term" value="C:extracellular space"/>
    <property type="evidence" value="ECO:0007669"/>
    <property type="project" value="TreeGrafter"/>
</dbReference>
<feature type="compositionally biased region" description="Low complexity" evidence="9">
    <location>
        <begin position="171"/>
        <end position="184"/>
    </location>
</feature>
<evidence type="ECO:0000256" key="9">
    <source>
        <dbReference type="SAM" id="MobiDB-lite"/>
    </source>
</evidence>
<feature type="domain" description="Peptidase S8/S53" evidence="11">
    <location>
        <begin position="222"/>
        <end position="478"/>
    </location>
</feature>
<organism evidence="12 13">
    <name type="scientific">Cylindrotheca closterium</name>
    <dbReference type="NCBI Taxonomy" id="2856"/>
    <lineage>
        <taxon>Eukaryota</taxon>
        <taxon>Sar</taxon>
        <taxon>Stramenopiles</taxon>
        <taxon>Ochrophyta</taxon>
        <taxon>Bacillariophyta</taxon>
        <taxon>Bacillariophyceae</taxon>
        <taxon>Bacillariophycidae</taxon>
        <taxon>Bacillariales</taxon>
        <taxon>Bacillariaceae</taxon>
        <taxon>Cylindrotheca</taxon>
    </lineage>
</organism>
<evidence type="ECO:0000256" key="1">
    <source>
        <dbReference type="ARBA" id="ARBA00011073"/>
    </source>
</evidence>
<dbReference type="PROSITE" id="PS51892">
    <property type="entry name" value="SUBTILASE"/>
    <property type="match status" value="1"/>
</dbReference>
<dbReference type="EC" id="3.4.21.62" evidence="7"/>
<dbReference type="AlphaFoldDB" id="A0AAD2G2P1"/>
<dbReference type="Gene3D" id="3.40.50.200">
    <property type="entry name" value="Peptidase S8/S53 domain"/>
    <property type="match status" value="1"/>
</dbReference>
<dbReference type="PROSITE" id="PS00137">
    <property type="entry name" value="SUBTILASE_HIS"/>
    <property type="match status" value="1"/>
</dbReference>
<comment type="caution">
    <text evidence="12">The sequence shown here is derived from an EMBL/GenBank/DDBJ whole genome shotgun (WGS) entry which is preliminary data.</text>
</comment>
<dbReference type="PANTHER" id="PTHR43806">
    <property type="entry name" value="PEPTIDASE S8"/>
    <property type="match status" value="1"/>
</dbReference>
<evidence type="ECO:0000256" key="7">
    <source>
        <dbReference type="ARBA" id="ARBA00023619"/>
    </source>
</evidence>
<comment type="catalytic activity">
    <reaction evidence="6">
        <text>Hydrolysis of proteins with broad specificity for peptide bonds, and a preference for a large uncharged residue in P1. Hydrolyzes peptide amides.</text>
        <dbReference type="EC" id="3.4.21.62"/>
    </reaction>
</comment>
<evidence type="ECO:0000256" key="8">
    <source>
        <dbReference type="PROSITE-ProRule" id="PRU01240"/>
    </source>
</evidence>
<dbReference type="PRINTS" id="PR00723">
    <property type="entry name" value="SUBTILISIN"/>
</dbReference>
<dbReference type="CDD" id="cd07477">
    <property type="entry name" value="Peptidases_S8_Subtilisin_subset"/>
    <property type="match status" value="1"/>
</dbReference>
<sequence length="649" mass="70413">MNQTQNILLLAFCAIIFSLQAESAVVVVDEVSSSTTTTDEDSNLHGTGWATAAHIPIDGEEEDGETDGDFTFASMYSEEKRRSILVGFDSAENEASFVRNRRQQRSGSAIVEHEYEYTKTVRMEVTEDEYQAMLAAQKAEDKDATGNGILYIEEDVLVRAAFPKPNPQAISQQKPQLEQSQEQSYLRDKTHRKLQERVSYGLDMVQGFDYIPPASEARQCQVKICIVDSGLHVNHYDIPYTRGSPYVDGEEFGLPSNQYWYNPNSRTDHGTGIAGIIAARGGNGAGTLGIVSQGPEASKVCLLNARIFADDDYTTTSGFVLQAAEWCANKGANIINLSLASPAATNSDRYTYQELYNRGILLIAAAGNSGTDEYNYPASLDSVISVGSIGQDRKQSGFSQTNNRIELVAPGHEIYSTSGDDMDFFTGTSFATPYVAGVAAKIWAAHPYCSNRQIREALQKSAQALGTNPVPTSRFGYGLVRARAANEYIQEKMYWPCGDVPVPSPGPTLPPTKQPTRHPTRGPTLGPTFSPQEGVSNPVDLLSSKVTEGDPDAHCQVELTYCDGDFTTLGDLSIQVSAAGVNITTATRVVRICCLGLSCQNMEGHKRGVCVGPNHFSSATTISGGSWWKSSFLVVPLCATARLILFGLV</sequence>
<keyword evidence="10" id="KW-0732">Signal</keyword>
<name>A0AAD2G2P1_9STRA</name>
<feature type="active site" description="Charge relay system" evidence="8">
    <location>
        <position position="228"/>
    </location>
</feature>
<protein>
    <recommendedName>
        <fullName evidence="7">subtilisin</fullName>
        <ecNumber evidence="7">3.4.21.62</ecNumber>
    </recommendedName>
</protein>
<dbReference type="PROSITE" id="PS00138">
    <property type="entry name" value="SUBTILASE_SER"/>
    <property type="match status" value="1"/>
</dbReference>
<dbReference type="InterPro" id="IPR036852">
    <property type="entry name" value="Peptidase_S8/S53_dom_sf"/>
</dbReference>
<evidence type="ECO:0000256" key="3">
    <source>
        <dbReference type="ARBA" id="ARBA00022723"/>
    </source>
</evidence>
<evidence type="ECO:0000313" key="13">
    <source>
        <dbReference type="Proteomes" id="UP001295423"/>
    </source>
</evidence>
<dbReference type="InterPro" id="IPR015500">
    <property type="entry name" value="Peptidase_S8_subtilisin-rel"/>
</dbReference>
<dbReference type="GO" id="GO:0046872">
    <property type="term" value="F:metal ion binding"/>
    <property type="evidence" value="ECO:0007669"/>
    <property type="project" value="UniProtKB-KW"/>
</dbReference>
<feature type="chain" id="PRO_5042136072" description="subtilisin" evidence="10">
    <location>
        <begin position="22"/>
        <end position="649"/>
    </location>
</feature>
<keyword evidence="13" id="KW-1185">Reference proteome</keyword>
<comment type="similarity">
    <text evidence="1 8">Belongs to the peptidase S8 family.</text>
</comment>
<feature type="active site" description="Charge relay system" evidence="8">
    <location>
        <position position="269"/>
    </location>
</feature>
<evidence type="ECO:0000313" key="12">
    <source>
        <dbReference type="EMBL" id="CAJ1960577.1"/>
    </source>
</evidence>
<dbReference type="GO" id="GO:0006508">
    <property type="term" value="P:proteolysis"/>
    <property type="evidence" value="ECO:0007669"/>
    <property type="project" value="UniProtKB-KW"/>
</dbReference>
<keyword evidence="5 8" id="KW-0720">Serine protease</keyword>
<feature type="region of interest" description="Disordered" evidence="9">
    <location>
        <begin position="167"/>
        <end position="190"/>
    </location>
</feature>
<dbReference type="SUPFAM" id="SSF52743">
    <property type="entry name" value="Subtilisin-like"/>
    <property type="match status" value="1"/>
</dbReference>
<dbReference type="GO" id="GO:0004252">
    <property type="term" value="F:serine-type endopeptidase activity"/>
    <property type="evidence" value="ECO:0007669"/>
    <property type="project" value="UniProtKB-UniRule"/>
</dbReference>
<evidence type="ECO:0000256" key="5">
    <source>
        <dbReference type="ARBA" id="ARBA00022825"/>
    </source>
</evidence>
<dbReference type="EMBL" id="CAKOGP040002065">
    <property type="protein sequence ID" value="CAJ1960577.1"/>
    <property type="molecule type" value="Genomic_DNA"/>
</dbReference>
<keyword evidence="3" id="KW-0479">Metal-binding</keyword>
<evidence type="ECO:0000256" key="6">
    <source>
        <dbReference type="ARBA" id="ARBA00023529"/>
    </source>
</evidence>
<feature type="signal peptide" evidence="10">
    <location>
        <begin position="1"/>
        <end position="21"/>
    </location>
</feature>
<dbReference type="InterPro" id="IPR034202">
    <property type="entry name" value="Subtilisin_Carlsberg-like"/>
</dbReference>
<dbReference type="InterPro" id="IPR000209">
    <property type="entry name" value="Peptidase_S8/S53_dom"/>
</dbReference>
<dbReference type="InterPro" id="IPR022398">
    <property type="entry name" value="Peptidase_S8_His-AS"/>
</dbReference>
<dbReference type="InterPro" id="IPR023828">
    <property type="entry name" value="Peptidase_S8_Ser-AS"/>
</dbReference>
<evidence type="ECO:0000259" key="11">
    <source>
        <dbReference type="Pfam" id="PF00082"/>
    </source>
</evidence>
<dbReference type="Proteomes" id="UP001295423">
    <property type="component" value="Unassembled WGS sequence"/>
</dbReference>
<reference evidence="12" key="1">
    <citation type="submission" date="2023-08" db="EMBL/GenBank/DDBJ databases">
        <authorList>
            <person name="Audoor S."/>
            <person name="Bilcke G."/>
        </authorList>
    </citation>
    <scope>NUCLEOTIDE SEQUENCE</scope>
</reference>
<proteinExistence type="inferred from homology"/>
<feature type="active site" description="Charge relay system" evidence="8">
    <location>
        <position position="429"/>
    </location>
</feature>
<dbReference type="InterPro" id="IPR050131">
    <property type="entry name" value="Peptidase_S8_subtilisin-like"/>
</dbReference>
<gene>
    <name evidence="12" type="ORF">CYCCA115_LOCUS18794</name>
</gene>
<dbReference type="PANTHER" id="PTHR43806:SF11">
    <property type="entry name" value="CEREVISIN-RELATED"/>
    <property type="match status" value="1"/>
</dbReference>
<keyword evidence="2 8" id="KW-0645">Protease</keyword>
<keyword evidence="4 8" id="KW-0378">Hydrolase</keyword>
<evidence type="ECO:0000256" key="2">
    <source>
        <dbReference type="ARBA" id="ARBA00022670"/>
    </source>
</evidence>